<comment type="catalytic activity">
    <reaction evidence="13">
        <text>(2R)-2,3-bisphosphoglycerate + H2O = (2R)-2-phosphoglycerate + phosphate</text>
        <dbReference type="Rhea" id="RHEA:27381"/>
        <dbReference type="ChEBI" id="CHEBI:15377"/>
        <dbReference type="ChEBI" id="CHEBI:43474"/>
        <dbReference type="ChEBI" id="CHEBI:58248"/>
        <dbReference type="ChEBI" id="CHEBI:58289"/>
        <dbReference type="EC" id="3.1.3.80"/>
    </reaction>
    <physiologicalReaction direction="left-to-right" evidence="13">
        <dbReference type="Rhea" id="RHEA:27382"/>
    </physiologicalReaction>
</comment>
<comment type="similarity">
    <text evidence="2">Belongs to the histidine acid phosphatase family. MINPP1 subfamily.</text>
</comment>
<gene>
    <name evidence="14" type="ORF">V9T40_009089</name>
</gene>
<dbReference type="InterPro" id="IPR029033">
    <property type="entry name" value="His_PPase_superfam"/>
</dbReference>
<proteinExistence type="inferred from homology"/>
<dbReference type="GO" id="GO:0003993">
    <property type="term" value="F:acid phosphatase activity"/>
    <property type="evidence" value="ECO:0007669"/>
    <property type="project" value="TreeGrafter"/>
</dbReference>
<sequence>MACWLSVDASGYVMKPTAVACKPVMIWASLRHGTRYPGKSTIEDMKSLLKIKEDIGKNHAEGYGQLCDKDLNMIKNWSYMLSTSYANRLSTQGKDDLRFLAKRLKSQFAGVLDAPYSAERFSVLEYMQDLKYYYEFSYGNDFNKKLACPLVSDMVKKFNDLAEGSNKASAKPLGLFYFSHSATHLPLLTLLKLKEDTEHLTHSNYPAMSRREFMTSTIVPFTANLVAAFYK</sequence>
<evidence type="ECO:0000256" key="9">
    <source>
        <dbReference type="ARBA" id="ARBA00031642"/>
    </source>
</evidence>
<evidence type="ECO:0000313" key="15">
    <source>
        <dbReference type="Proteomes" id="UP001367676"/>
    </source>
</evidence>
<dbReference type="GO" id="GO:0034417">
    <property type="term" value="F:bisphosphoglycerate 3-phosphatase activity"/>
    <property type="evidence" value="ECO:0007669"/>
    <property type="project" value="UniProtKB-EC"/>
</dbReference>
<dbReference type="GO" id="GO:0016020">
    <property type="term" value="C:membrane"/>
    <property type="evidence" value="ECO:0007669"/>
    <property type="project" value="UniProtKB-SubCell"/>
</dbReference>
<dbReference type="GO" id="GO:0052745">
    <property type="term" value="F:inositol phosphate phosphatase activity"/>
    <property type="evidence" value="ECO:0007669"/>
    <property type="project" value="TreeGrafter"/>
</dbReference>
<dbReference type="Pfam" id="PF00328">
    <property type="entry name" value="His_Phos_2"/>
    <property type="match status" value="1"/>
</dbReference>
<evidence type="ECO:0000256" key="6">
    <source>
        <dbReference type="ARBA" id="ARBA00022729"/>
    </source>
</evidence>
<dbReference type="PANTHER" id="PTHR20963:SF8">
    <property type="entry name" value="MULTIPLE INOSITOL POLYPHOSPHATE PHOSPHATASE 1"/>
    <property type="match status" value="1"/>
</dbReference>
<organism evidence="14 15">
    <name type="scientific">Parthenolecanium corni</name>
    <dbReference type="NCBI Taxonomy" id="536013"/>
    <lineage>
        <taxon>Eukaryota</taxon>
        <taxon>Metazoa</taxon>
        <taxon>Ecdysozoa</taxon>
        <taxon>Arthropoda</taxon>
        <taxon>Hexapoda</taxon>
        <taxon>Insecta</taxon>
        <taxon>Pterygota</taxon>
        <taxon>Neoptera</taxon>
        <taxon>Paraneoptera</taxon>
        <taxon>Hemiptera</taxon>
        <taxon>Sternorrhyncha</taxon>
        <taxon>Coccoidea</taxon>
        <taxon>Coccidae</taxon>
        <taxon>Parthenolecanium</taxon>
    </lineage>
</organism>
<name>A0AAN9TPB3_9HEMI</name>
<evidence type="ECO:0000256" key="7">
    <source>
        <dbReference type="ARBA" id="ARBA00022801"/>
    </source>
</evidence>
<dbReference type="Proteomes" id="UP001367676">
    <property type="component" value="Unassembled WGS sequence"/>
</dbReference>
<protein>
    <recommendedName>
        <fullName evidence="5">Multiple inositol polyphosphate phosphatase 1</fullName>
        <ecNumber evidence="4">3.1.3.62</ecNumber>
        <ecNumber evidence="3">3.1.3.80</ecNumber>
    </recommendedName>
    <alternativeName>
        <fullName evidence="9">2,3-bisphosphoglycerate 3-phosphatase</fullName>
    </alternativeName>
</protein>
<comment type="catalytic activity">
    <reaction evidence="10">
        <text>1D-myo-inositol 1,2,5,6-tetrakisphosphate + H2O = 1D-myo-inositol 1,2,6-trisphosphate + phosphate</text>
        <dbReference type="Rhea" id="RHEA:77119"/>
        <dbReference type="ChEBI" id="CHEBI:15377"/>
        <dbReference type="ChEBI" id="CHEBI:43474"/>
        <dbReference type="ChEBI" id="CHEBI:195535"/>
        <dbReference type="ChEBI" id="CHEBI:195537"/>
        <dbReference type="EC" id="3.1.3.62"/>
    </reaction>
    <physiologicalReaction direction="left-to-right" evidence="10">
        <dbReference type="Rhea" id="RHEA:77120"/>
    </physiologicalReaction>
</comment>
<accession>A0AAN9TPB3</accession>
<evidence type="ECO:0000313" key="14">
    <source>
        <dbReference type="EMBL" id="KAK7601648.1"/>
    </source>
</evidence>
<keyword evidence="6" id="KW-0732">Signal</keyword>
<evidence type="ECO:0000256" key="5">
    <source>
        <dbReference type="ARBA" id="ARBA00018097"/>
    </source>
</evidence>
<dbReference type="EC" id="3.1.3.80" evidence="3"/>
<comment type="catalytic activity">
    <reaction evidence="12">
        <text>1D-myo-inositol hexakisphosphate + H2O = 1D-myo-inositol 1,2,4,5,6-pentakisphosphate + phosphate</text>
        <dbReference type="Rhea" id="RHEA:16989"/>
        <dbReference type="ChEBI" id="CHEBI:15377"/>
        <dbReference type="ChEBI" id="CHEBI:43474"/>
        <dbReference type="ChEBI" id="CHEBI:57798"/>
        <dbReference type="ChEBI" id="CHEBI:58130"/>
        <dbReference type="EC" id="3.1.3.62"/>
    </reaction>
    <physiologicalReaction direction="left-to-right" evidence="12">
        <dbReference type="Rhea" id="RHEA:16990"/>
    </physiologicalReaction>
</comment>
<dbReference type="PANTHER" id="PTHR20963">
    <property type="entry name" value="MULTIPLE INOSITOL POLYPHOSPHATE PHOSPHATASE-RELATED"/>
    <property type="match status" value="1"/>
</dbReference>
<reference evidence="14 15" key="1">
    <citation type="submission" date="2024-03" db="EMBL/GenBank/DDBJ databases">
        <title>Adaptation during the transition from Ophiocordyceps entomopathogen to insect associate is accompanied by gene loss and intensified selection.</title>
        <authorList>
            <person name="Ward C.M."/>
            <person name="Onetto C.A."/>
            <person name="Borneman A.R."/>
        </authorList>
    </citation>
    <scope>NUCLEOTIDE SEQUENCE [LARGE SCALE GENOMIC DNA]</scope>
    <source>
        <strain evidence="14">AWRI1</strain>
        <tissue evidence="14">Single Adult Female</tissue>
    </source>
</reference>
<keyword evidence="15" id="KW-1185">Reference proteome</keyword>
<comment type="catalytic activity">
    <reaction evidence="11">
        <text>1D-myo-inositol 1,2,4,5,6-pentakisphosphate + H2O = 1D-myo-inositol 1,2,5,6-tetrakisphosphate + phosphate</text>
        <dbReference type="Rhea" id="RHEA:77115"/>
        <dbReference type="ChEBI" id="CHEBI:15377"/>
        <dbReference type="ChEBI" id="CHEBI:43474"/>
        <dbReference type="ChEBI" id="CHEBI:57798"/>
        <dbReference type="ChEBI" id="CHEBI:195535"/>
        <dbReference type="EC" id="3.1.3.62"/>
    </reaction>
    <physiologicalReaction direction="left-to-right" evidence="11">
        <dbReference type="Rhea" id="RHEA:77116"/>
    </physiologicalReaction>
</comment>
<evidence type="ECO:0000256" key="2">
    <source>
        <dbReference type="ARBA" id="ARBA00008422"/>
    </source>
</evidence>
<dbReference type="SUPFAM" id="SSF53254">
    <property type="entry name" value="Phosphoglycerate mutase-like"/>
    <property type="match status" value="2"/>
</dbReference>
<dbReference type="AlphaFoldDB" id="A0AAN9TPB3"/>
<evidence type="ECO:0000256" key="11">
    <source>
        <dbReference type="ARBA" id="ARBA00043671"/>
    </source>
</evidence>
<evidence type="ECO:0000256" key="1">
    <source>
        <dbReference type="ARBA" id="ARBA00004370"/>
    </source>
</evidence>
<evidence type="ECO:0000256" key="8">
    <source>
        <dbReference type="ARBA" id="ARBA00023136"/>
    </source>
</evidence>
<comment type="subcellular location">
    <subcellularLocation>
        <location evidence="1">Membrane</location>
    </subcellularLocation>
</comment>
<evidence type="ECO:0000256" key="4">
    <source>
        <dbReference type="ARBA" id="ARBA00013040"/>
    </source>
</evidence>
<dbReference type="Gene3D" id="3.40.50.1240">
    <property type="entry name" value="Phosphoglycerate mutase-like"/>
    <property type="match status" value="2"/>
</dbReference>
<dbReference type="EC" id="3.1.3.62" evidence="4"/>
<evidence type="ECO:0000256" key="3">
    <source>
        <dbReference type="ARBA" id="ARBA00012976"/>
    </source>
</evidence>
<keyword evidence="8" id="KW-0472">Membrane</keyword>
<dbReference type="InterPro" id="IPR000560">
    <property type="entry name" value="His_Pase_clade-2"/>
</dbReference>
<evidence type="ECO:0000256" key="10">
    <source>
        <dbReference type="ARBA" id="ARBA00043668"/>
    </source>
</evidence>
<dbReference type="EMBL" id="JBBCAQ010000010">
    <property type="protein sequence ID" value="KAK7601648.1"/>
    <property type="molecule type" value="Genomic_DNA"/>
</dbReference>
<evidence type="ECO:0000256" key="13">
    <source>
        <dbReference type="ARBA" id="ARBA00043832"/>
    </source>
</evidence>
<keyword evidence="7" id="KW-0378">Hydrolase</keyword>
<evidence type="ECO:0000256" key="12">
    <source>
        <dbReference type="ARBA" id="ARBA00043691"/>
    </source>
</evidence>
<comment type="caution">
    <text evidence="14">The sequence shown here is derived from an EMBL/GenBank/DDBJ whole genome shotgun (WGS) entry which is preliminary data.</text>
</comment>